<dbReference type="AlphaFoldDB" id="A0A0Q3U1X7"/>
<dbReference type="Proteomes" id="UP000051836">
    <property type="component" value="Unassembled WGS sequence"/>
</dbReference>
<accession>A0A0Q3U1X7</accession>
<proteinExistence type="predicted"/>
<evidence type="ECO:0000313" key="2">
    <source>
        <dbReference type="Proteomes" id="UP000051836"/>
    </source>
</evidence>
<protein>
    <submittedName>
        <fullName evidence="1">Uncharacterized protein</fullName>
    </submittedName>
</protein>
<evidence type="ECO:0000313" key="1">
    <source>
        <dbReference type="EMBL" id="KQL59944.1"/>
    </source>
</evidence>
<comment type="caution">
    <text evidence="1">The sequence shown here is derived from an EMBL/GenBank/DDBJ whole genome shotgun (WGS) entry which is preliminary data.</text>
</comment>
<reference evidence="1 2" key="1">
    <citation type="submission" date="2015-10" db="EMBL/GenBank/DDBJ databases">
        <authorList>
            <person name="Gilbert D.G."/>
        </authorList>
    </citation>
    <scope>NUCLEOTIDE SEQUENCE [LARGE SCALE GENOMIC DNA]</scope>
    <source>
        <strain evidence="1">FVVF132</strain>
    </source>
</reference>
<name>A0A0Q3U1X7_AMAAE</name>
<sequence length="140" mass="16693">MWSLENLCCRLENVIFGELLSIAECALWRTSVYWRMWSLENFYRLENVVFGALLSIGECGLWRPSVDGRMWSSENFRRLENVVYEEELLSIEEHVLWRRTSVDWRMWPLENFCRLENVVFGDLLSVGECGLWSASVDRRM</sequence>
<organism evidence="1 2">
    <name type="scientific">Amazona aestiva</name>
    <name type="common">Blue-fronted Amazon parrot</name>
    <dbReference type="NCBI Taxonomy" id="12930"/>
    <lineage>
        <taxon>Eukaryota</taxon>
        <taxon>Metazoa</taxon>
        <taxon>Chordata</taxon>
        <taxon>Craniata</taxon>
        <taxon>Vertebrata</taxon>
        <taxon>Euteleostomi</taxon>
        <taxon>Archelosauria</taxon>
        <taxon>Archosauria</taxon>
        <taxon>Dinosauria</taxon>
        <taxon>Saurischia</taxon>
        <taxon>Theropoda</taxon>
        <taxon>Coelurosauria</taxon>
        <taxon>Aves</taxon>
        <taxon>Neognathae</taxon>
        <taxon>Neoaves</taxon>
        <taxon>Telluraves</taxon>
        <taxon>Australaves</taxon>
        <taxon>Psittaciformes</taxon>
        <taxon>Psittacidae</taxon>
        <taxon>Amazona</taxon>
    </lineage>
</organism>
<gene>
    <name evidence="1" type="ORF">AAES_15268</name>
</gene>
<keyword evidence="2" id="KW-1185">Reference proteome</keyword>
<dbReference type="EMBL" id="LMAW01000228">
    <property type="protein sequence ID" value="KQL59944.1"/>
    <property type="molecule type" value="Genomic_DNA"/>
</dbReference>